<proteinExistence type="predicted"/>
<protein>
    <recommendedName>
        <fullName evidence="4">DUF2490 domain-containing protein</fullName>
    </recommendedName>
</protein>
<dbReference type="EMBL" id="CP007547">
    <property type="protein sequence ID" value="AIL46123.1"/>
    <property type="molecule type" value="Genomic_DNA"/>
</dbReference>
<dbReference type="GeneID" id="56683414"/>
<dbReference type="KEGG" id="eao:BD94_2348"/>
<dbReference type="InterPro" id="IPR019619">
    <property type="entry name" value="DUF2490"/>
</dbReference>
<evidence type="ECO:0000313" key="3">
    <source>
        <dbReference type="Proteomes" id="UP000028933"/>
    </source>
</evidence>
<gene>
    <name evidence="2" type="ORF">BD94_2348</name>
</gene>
<sequence>MIKRTFAFLAGISFGLLAAQKSDVGNWLMLFGNEKINPKFNIHYEVQYRNYDFIGDLNQLLLRTGIGYNLSENNNNVLLGYAYVHSHNYDADQNISQLDEHRLFQQFITKQKFGRVQLNHRYRIEERFLQPKTEVRFRYQLGIIVPFNNTSLVKNTWYASVYDEIFINAKKEAFDRNRLYAAVGYVINDKMRIEGGLMNQMLSNTDRYQFQIGFYLNDIFGLMR</sequence>
<keyword evidence="1" id="KW-0732">Signal</keyword>
<organism evidence="2 3">
    <name type="scientific">Elizabethkingia anophelis NUHP1</name>
    <dbReference type="NCBI Taxonomy" id="1338011"/>
    <lineage>
        <taxon>Bacteria</taxon>
        <taxon>Pseudomonadati</taxon>
        <taxon>Bacteroidota</taxon>
        <taxon>Flavobacteriia</taxon>
        <taxon>Flavobacteriales</taxon>
        <taxon>Weeksellaceae</taxon>
        <taxon>Elizabethkingia</taxon>
    </lineage>
</organism>
<evidence type="ECO:0000256" key="1">
    <source>
        <dbReference type="SAM" id="SignalP"/>
    </source>
</evidence>
<dbReference type="STRING" id="1338011.BD94_2348"/>
<evidence type="ECO:0008006" key="4">
    <source>
        <dbReference type="Google" id="ProtNLM"/>
    </source>
</evidence>
<dbReference type="Pfam" id="PF10677">
    <property type="entry name" value="DUF2490"/>
    <property type="match status" value="1"/>
</dbReference>
<dbReference type="HOGENOM" id="CLU_089264_0_1_10"/>
<dbReference type="RefSeq" id="WP_009088323.1">
    <property type="nucleotide sequence ID" value="NZ_CP007547.1"/>
</dbReference>
<feature type="signal peptide" evidence="1">
    <location>
        <begin position="1"/>
        <end position="18"/>
    </location>
</feature>
<name>A0A077EHY4_9FLAO</name>
<evidence type="ECO:0000313" key="2">
    <source>
        <dbReference type="EMBL" id="AIL46123.1"/>
    </source>
</evidence>
<dbReference type="eggNOG" id="COG3637">
    <property type="taxonomic scope" value="Bacteria"/>
</dbReference>
<dbReference type="AlphaFoldDB" id="A0A077EHY4"/>
<feature type="chain" id="PRO_5001717732" description="DUF2490 domain-containing protein" evidence="1">
    <location>
        <begin position="19"/>
        <end position="224"/>
    </location>
</feature>
<reference evidence="2 3" key="1">
    <citation type="journal article" date="2013" name="Lancet">
        <title>First case of E anophelis outbreak in an intensive-care unit.</title>
        <authorList>
            <person name="Teo J."/>
            <person name="Tan S.Y."/>
            <person name="Tay M."/>
            <person name="Ding Y."/>
            <person name="Kjelleberg S."/>
            <person name="Givskov M."/>
            <person name="Lin R.T."/>
            <person name="Yang L."/>
        </authorList>
    </citation>
    <scope>NUCLEOTIDE SEQUENCE [LARGE SCALE GENOMIC DNA]</scope>
    <source>
        <strain evidence="2 3">NUHP1</strain>
    </source>
</reference>
<accession>A0A077EHY4</accession>
<dbReference type="Proteomes" id="UP000028933">
    <property type="component" value="Chromosome"/>
</dbReference>